<feature type="transmembrane region" description="Helical" evidence="1">
    <location>
        <begin position="82"/>
        <end position="104"/>
    </location>
</feature>
<feature type="transmembrane region" description="Helical" evidence="1">
    <location>
        <begin position="124"/>
        <end position="147"/>
    </location>
</feature>
<proteinExistence type="inferred from homology"/>
<dbReference type="HAMAP" id="MF_02088">
    <property type="entry name" value="Q_prec_transport"/>
    <property type="match status" value="1"/>
</dbReference>
<comment type="similarity">
    <text evidence="1">Belongs to the vitamin uptake transporter (VUT/ECF) (TC 2.A.88) family. Q precursor transporter subfamily.</text>
</comment>
<keyword evidence="3" id="KW-1185">Reference proteome</keyword>
<keyword evidence="1" id="KW-1133">Transmembrane helix</keyword>
<name>A0A2T4YUZ1_9SPHN</name>
<comment type="subcellular location">
    <subcellularLocation>
        <location evidence="1">Cell inner membrane</location>
        <topology evidence="1">Multi-pass membrane protein</topology>
    </subcellularLocation>
</comment>
<dbReference type="GO" id="GO:0022857">
    <property type="term" value="F:transmembrane transporter activity"/>
    <property type="evidence" value="ECO:0007669"/>
    <property type="project" value="UniProtKB-UniRule"/>
</dbReference>
<keyword evidence="1" id="KW-0997">Cell inner membrane</keyword>
<organism evidence="2 3">
    <name type="scientific">Sphingomonas aerolata</name>
    <dbReference type="NCBI Taxonomy" id="185951"/>
    <lineage>
        <taxon>Bacteria</taxon>
        <taxon>Pseudomonadati</taxon>
        <taxon>Pseudomonadota</taxon>
        <taxon>Alphaproteobacteria</taxon>
        <taxon>Sphingomonadales</taxon>
        <taxon>Sphingomonadaceae</taxon>
        <taxon>Sphingomonas</taxon>
    </lineage>
</organism>
<gene>
    <name evidence="2" type="ORF">C8J24_1018</name>
</gene>
<reference evidence="2 3" key="1">
    <citation type="submission" date="2018-04" db="EMBL/GenBank/DDBJ databases">
        <title>Genomic Encyclopedia of Type Strains, Phase III (KMG-III): the genomes of soil and plant-associated and newly described type strains.</title>
        <authorList>
            <person name="Whitman W."/>
        </authorList>
    </citation>
    <scope>NUCLEOTIDE SEQUENCE [LARGE SCALE GENOMIC DNA]</scope>
    <source>
        <strain evidence="2 3">NW12</strain>
    </source>
</reference>
<dbReference type="AlphaFoldDB" id="A0A2T4YUZ1"/>
<accession>A0A2T4YUZ1</accession>
<evidence type="ECO:0000313" key="2">
    <source>
        <dbReference type="EMBL" id="PTM47619.1"/>
    </source>
</evidence>
<feature type="transmembrane region" description="Helical" evidence="1">
    <location>
        <begin position="198"/>
        <end position="217"/>
    </location>
</feature>
<dbReference type="Pfam" id="PF02592">
    <property type="entry name" value="Vut_1"/>
    <property type="match status" value="1"/>
</dbReference>
<feature type="transmembrane region" description="Helical" evidence="1">
    <location>
        <begin position="20"/>
        <end position="41"/>
    </location>
</feature>
<keyword evidence="1" id="KW-1003">Cell membrane</keyword>
<keyword evidence="1" id="KW-0472">Membrane</keyword>
<keyword evidence="1" id="KW-0812">Transmembrane</keyword>
<evidence type="ECO:0000256" key="1">
    <source>
        <dbReference type="HAMAP-Rule" id="MF_02088"/>
    </source>
</evidence>
<comment type="function">
    <text evidence="1">Involved in the import of queuosine (Q) precursors, required for Q precursor salvage.</text>
</comment>
<comment type="caution">
    <text evidence="2">The sequence shown here is derived from an EMBL/GenBank/DDBJ whole genome shotgun (WGS) entry which is preliminary data.</text>
</comment>
<keyword evidence="1" id="KW-0813">Transport</keyword>
<dbReference type="Proteomes" id="UP000240996">
    <property type="component" value="Unassembled WGS sequence"/>
</dbReference>
<dbReference type="InterPro" id="IPR003744">
    <property type="entry name" value="YhhQ"/>
</dbReference>
<dbReference type="EMBL" id="PZZN01000001">
    <property type="protein sequence ID" value="PTM47619.1"/>
    <property type="molecule type" value="Genomic_DNA"/>
</dbReference>
<dbReference type="PANTHER" id="PTHR34300">
    <property type="entry name" value="QUEUOSINE PRECURSOR TRANSPORTER-RELATED"/>
    <property type="match status" value="1"/>
</dbReference>
<dbReference type="GO" id="GO:0005886">
    <property type="term" value="C:plasma membrane"/>
    <property type="evidence" value="ECO:0007669"/>
    <property type="project" value="UniProtKB-SubCell"/>
</dbReference>
<protein>
    <recommendedName>
        <fullName evidence="1">Probable queuosine precursor transporter</fullName>
        <shortName evidence="1">Q precursor transporter</shortName>
    </recommendedName>
</protein>
<feature type="transmembrane region" description="Helical" evidence="1">
    <location>
        <begin position="47"/>
        <end position="70"/>
    </location>
</feature>
<dbReference type="NCBIfam" id="TIGR00697">
    <property type="entry name" value="queuosine precursor transporter"/>
    <property type="match status" value="1"/>
</dbReference>
<evidence type="ECO:0000313" key="3">
    <source>
        <dbReference type="Proteomes" id="UP000240996"/>
    </source>
</evidence>
<sequence length="226" mass="23865">MTARGISLASGAMTTDLPAFPRSLFIFSVLYGGMVCIAGVLGVKQVALGPLAVEAGIFAFLLLVVISSAISELHGQKTATFLVRLGFIPLLVSAALIQLVLALPHDPGMYPPAVDAFPVVVGQGARMMMAGLISYGISQTLNVLIFARLAGPVGGEGRLVWLRGMIASIVSQVIDTVLFITISFLGARPIVELMAGQMLTKVVLSVVLVPFAITFFVRLGRRLDRV</sequence>
<feature type="transmembrane region" description="Helical" evidence="1">
    <location>
        <begin position="159"/>
        <end position="186"/>
    </location>
</feature>
<dbReference type="PANTHER" id="PTHR34300:SF2">
    <property type="entry name" value="QUEUOSINE PRECURSOR TRANSPORTER-RELATED"/>
    <property type="match status" value="1"/>
</dbReference>